<comment type="caution">
    <text evidence="6">The sequence shown here is derived from an EMBL/GenBank/DDBJ whole genome shotgun (WGS) entry which is preliminary data.</text>
</comment>
<evidence type="ECO:0000256" key="2">
    <source>
        <dbReference type="ARBA" id="ARBA00023125"/>
    </source>
</evidence>
<reference evidence="7" key="1">
    <citation type="journal article" date="2019" name="Int. J. Syst. Evol. Microbiol.">
        <title>The Global Catalogue of Microorganisms (GCM) 10K type strain sequencing project: providing services to taxonomists for standard genome sequencing and annotation.</title>
        <authorList>
            <consortium name="The Broad Institute Genomics Platform"/>
            <consortium name="The Broad Institute Genome Sequencing Center for Infectious Disease"/>
            <person name="Wu L."/>
            <person name="Ma J."/>
        </authorList>
    </citation>
    <scope>NUCLEOTIDE SEQUENCE [LARGE SCALE GENOMIC DNA]</scope>
    <source>
        <strain evidence="7">CCM 8932</strain>
    </source>
</reference>
<evidence type="ECO:0000313" key="7">
    <source>
        <dbReference type="Proteomes" id="UP001596253"/>
    </source>
</evidence>
<dbReference type="Pfam" id="PF13411">
    <property type="entry name" value="MerR_1"/>
    <property type="match status" value="1"/>
</dbReference>
<dbReference type="Proteomes" id="UP001596253">
    <property type="component" value="Unassembled WGS sequence"/>
</dbReference>
<dbReference type="InterPro" id="IPR012925">
    <property type="entry name" value="TipAS_dom"/>
</dbReference>
<dbReference type="InterPro" id="IPR000551">
    <property type="entry name" value="MerR-type_HTH_dom"/>
</dbReference>
<accession>A0ABW1R693</accession>
<dbReference type="SUPFAM" id="SSF89082">
    <property type="entry name" value="Antibiotic binding domain of TipA-like multidrug resistance regulators"/>
    <property type="match status" value="1"/>
</dbReference>
<keyword evidence="4" id="KW-0804">Transcription</keyword>
<dbReference type="PANTHER" id="PTHR30204:SF90">
    <property type="entry name" value="HTH-TYPE TRANSCRIPTIONAL ACTIVATOR MTA"/>
    <property type="match status" value="1"/>
</dbReference>
<feature type="domain" description="HTH merR-type" evidence="5">
    <location>
        <begin position="2"/>
        <end position="71"/>
    </location>
</feature>
<dbReference type="Gene3D" id="1.10.490.50">
    <property type="entry name" value="Antibiotic binding domain of TipA-like multidrug resistance regulators"/>
    <property type="match status" value="1"/>
</dbReference>
<dbReference type="RefSeq" id="WP_137640684.1">
    <property type="nucleotide sequence ID" value="NZ_BJDK01000025.1"/>
</dbReference>
<dbReference type="InterPro" id="IPR036244">
    <property type="entry name" value="TipA-like_antibiotic-bd"/>
</dbReference>
<keyword evidence="3" id="KW-0010">Activator</keyword>
<dbReference type="CDD" id="cd01106">
    <property type="entry name" value="HTH_TipAL-Mta"/>
    <property type="match status" value="1"/>
</dbReference>
<dbReference type="PROSITE" id="PS50937">
    <property type="entry name" value="HTH_MERR_2"/>
    <property type="match status" value="1"/>
</dbReference>
<dbReference type="EMBL" id="JBHSSD010000010">
    <property type="protein sequence ID" value="MFC6163677.1"/>
    <property type="molecule type" value="Genomic_DNA"/>
</dbReference>
<dbReference type="PANTHER" id="PTHR30204">
    <property type="entry name" value="REDOX-CYCLING DRUG-SENSING TRANSCRIPTIONAL ACTIVATOR SOXR"/>
    <property type="match status" value="1"/>
</dbReference>
<evidence type="ECO:0000313" key="6">
    <source>
        <dbReference type="EMBL" id="MFC6163677.1"/>
    </source>
</evidence>
<gene>
    <name evidence="6" type="ORF">ACFP3T_03205</name>
</gene>
<keyword evidence="2" id="KW-0238">DNA-binding</keyword>
<organism evidence="6 7">
    <name type="scientific">Lactiplantibacillus dongliensis</name>
    <dbReference type="NCBI Taxonomy" id="2559919"/>
    <lineage>
        <taxon>Bacteria</taxon>
        <taxon>Bacillati</taxon>
        <taxon>Bacillota</taxon>
        <taxon>Bacilli</taxon>
        <taxon>Lactobacillales</taxon>
        <taxon>Lactobacillaceae</taxon>
        <taxon>Lactiplantibacillus</taxon>
    </lineage>
</organism>
<dbReference type="SUPFAM" id="SSF46955">
    <property type="entry name" value="Putative DNA-binding domain"/>
    <property type="match status" value="1"/>
</dbReference>
<sequence>MAYQIKQLAQLAGVSARTLRYYDEIGLLPPAYLGDNGYRYYETVQVNRLQQICLYRSLQVPLADIPALLDQPASAVVTALEQQYQKLLQQRQQLDTLLTLVQTTIKTQRGGVEMTDQDKFTAFKQAKLAENEANYGDELRDKYDEQTLTQANHQFAKLSAADYAAMQATEQQLIADLKVVLASGDVTTTTAQRVYRNHKKWLSYTWPKYTAAMHRNLALMYQADERFQAYYDERAGQGASAALCAIIEHFAQD</sequence>
<name>A0ABW1R693_9LACO</name>
<protein>
    <submittedName>
        <fullName evidence="6">MerR family transcriptional regulator</fullName>
    </submittedName>
</protein>
<dbReference type="InterPro" id="IPR047057">
    <property type="entry name" value="MerR_fam"/>
</dbReference>
<evidence type="ECO:0000259" key="5">
    <source>
        <dbReference type="PROSITE" id="PS50937"/>
    </source>
</evidence>
<dbReference type="InterPro" id="IPR009061">
    <property type="entry name" value="DNA-bd_dom_put_sf"/>
</dbReference>
<dbReference type="Gene3D" id="1.10.1660.10">
    <property type="match status" value="1"/>
</dbReference>
<keyword evidence="1" id="KW-0805">Transcription regulation</keyword>
<dbReference type="SMART" id="SM00422">
    <property type="entry name" value="HTH_MERR"/>
    <property type="match status" value="1"/>
</dbReference>
<dbReference type="Pfam" id="PF07739">
    <property type="entry name" value="TipAS"/>
    <property type="match status" value="1"/>
</dbReference>
<evidence type="ECO:0000256" key="1">
    <source>
        <dbReference type="ARBA" id="ARBA00023015"/>
    </source>
</evidence>
<evidence type="ECO:0000256" key="3">
    <source>
        <dbReference type="ARBA" id="ARBA00023159"/>
    </source>
</evidence>
<keyword evidence="7" id="KW-1185">Reference proteome</keyword>
<proteinExistence type="predicted"/>
<evidence type="ECO:0000256" key="4">
    <source>
        <dbReference type="ARBA" id="ARBA00023163"/>
    </source>
</evidence>